<dbReference type="EMBL" id="CASHSV030000002">
    <property type="protein sequence ID" value="CAJ2636197.1"/>
    <property type="molecule type" value="Genomic_DNA"/>
</dbReference>
<comment type="caution">
    <text evidence="1">The sequence shown here is derived from an EMBL/GenBank/DDBJ whole genome shotgun (WGS) entry which is preliminary data.</text>
</comment>
<keyword evidence="2" id="KW-1185">Reference proteome</keyword>
<proteinExistence type="predicted"/>
<accession>A0ACB0IZ38</accession>
<evidence type="ECO:0000313" key="1">
    <source>
        <dbReference type="EMBL" id="CAJ2636197.1"/>
    </source>
</evidence>
<organism evidence="1 2">
    <name type="scientific">Trifolium pratense</name>
    <name type="common">Red clover</name>
    <dbReference type="NCBI Taxonomy" id="57577"/>
    <lineage>
        <taxon>Eukaryota</taxon>
        <taxon>Viridiplantae</taxon>
        <taxon>Streptophyta</taxon>
        <taxon>Embryophyta</taxon>
        <taxon>Tracheophyta</taxon>
        <taxon>Spermatophyta</taxon>
        <taxon>Magnoliopsida</taxon>
        <taxon>eudicotyledons</taxon>
        <taxon>Gunneridae</taxon>
        <taxon>Pentapetalae</taxon>
        <taxon>rosids</taxon>
        <taxon>fabids</taxon>
        <taxon>Fabales</taxon>
        <taxon>Fabaceae</taxon>
        <taxon>Papilionoideae</taxon>
        <taxon>50 kb inversion clade</taxon>
        <taxon>NPAAA clade</taxon>
        <taxon>Hologalegina</taxon>
        <taxon>IRL clade</taxon>
        <taxon>Trifolieae</taxon>
        <taxon>Trifolium</taxon>
    </lineage>
</organism>
<name>A0ACB0IZ38_TRIPR</name>
<sequence length="374" mass="42639">MDFCFLTILVLVSLVYPINSLETSKHQLVNQTFQQEKEFYKMKKMIATHLQQINKPAVKTIQDPPKRSRGHNQTDNLANNFQLWSLSGESCPDGTIPVRRVTEQDLLRVSSIDEFGKKIVNEYKHQHAVAVVDGGEFYGAKATINLWNPHIESPNEFSLAQIWIVSGTYGKDINTIEAGWQIYPKVYGDYRTRFFIYWTADAYKHTGCYNVKCPGFVQINKNFVIGGTLSPNSRYNGKQVNIKLSIVKCQQTGNWWLELGKGNYLGYWPSSIFTHLKDSATEIHWGGEIANSKYPKATSTQMGSGHFPNEGFKKAAYFRNLKVVDVDENEAPMPQITYLLENTDCYTIMSKNSPKWGDYFYYGGPGRNGKCRLV</sequence>
<gene>
    <name evidence="1" type="ORF">MILVUS5_LOCUS6725</name>
</gene>
<reference evidence="1" key="1">
    <citation type="submission" date="2023-10" db="EMBL/GenBank/DDBJ databases">
        <authorList>
            <person name="Rodriguez Cubillos JULIANA M."/>
            <person name="De Vega J."/>
        </authorList>
    </citation>
    <scope>NUCLEOTIDE SEQUENCE</scope>
</reference>
<protein>
    <submittedName>
        <fullName evidence="1">Uncharacterized protein</fullName>
    </submittedName>
</protein>
<dbReference type="Proteomes" id="UP001177021">
    <property type="component" value="Unassembled WGS sequence"/>
</dbReference>
<evidence type="ECO:0000313" key="2">
    <source>
        <dbReference type="Proteomes" id="UP001177021"/>
    </source>
</evidence>